<sequence>MATTAAGGVVPAQLGFLAIFNPSLGNTDETIDDQIVYYASITTQTTPHKRKRMRGRPTDNISQEERHERLRQIGLAQGMANFTRDFSHGAAVDTIDTEKSRLVLHELEPGWWILVSIDLTKVPLPPRLPTKNGEVKEERFEYSTKEMKPATLLLRDLLRAHSIFLMHHDSSLSALFVRSRRSKFVAVLSRYWDLYLSTWNVLLHGNPIRNVFGGINIAASGELGMGVGEEDRGSGEREVLEGLVGRIEGLDDVVVSKFGDCDRDKEAGGDDAAGQTPWLGTGKEPAAEDGAIFLGTGALSRKSLRDVTHWMEDLYTWGEHAYGVIDSPTSVRRAKPRTTLKPSEPESPGESPSKAQHRGGAVQQLPNTQELGQSQPSGDTEGQVGDQGKQESGIDKMVSYLKLGYGSYWSIPGVSSESTTSTAATPPKQQGHDAKENHLAVPRPSMGRRTSSSEAAGHYLIGLKGDIEETNDENEWSNESDDVDTEHNSRTVLRTVHVELESEAERRAEATIVRDFQHPGSILTRSQVVGNMLPGYDSHDLNKAMKLRVVVYVNRPFIFVFLFRLRTDSLAWDTLYRSLHHQISPLRKHLLASTKYRAERPNVGPVASSIDDLIWDPTLLTVRCTIPNIPDHYETAQPWSRVDAISTHLNLLNLHGATRSRLATELERTQKTSRGWWIVWMRLMDNRRHDNQPSSNNLSTIHEAEPSPNASSESLGQTQSELGQDEPDVEDDGKPTVSKEIFLIRCASDHARFRGVSGSYAEPGGLEGAGKLAQGIGVDTRRYVEDLLSLL</sequence>
<evidence type="ECO:0000313" key="4">
    <source>
        <dbReference type="EMBL" id="KFA66984.1"/>
    </source>
</evidence>
<dbReference type="Proteomes" id="UP000028524">
    <property type="component" value="Unassembled WGS sequence"/>
</dbReference>
<dbReference type="PANTHER" id="PTHR13056">
    <property type="entry name" value="VACUOLAR FUSION PROTEIN CCZ1 HOMOLOG-RELATED"/>
    <property type="match status" value="1"/>
</dbReference>
<feature type="region of interest" description="Disordered" evidence="2">
    <location>
        <begin position="690"/>
        <end position="734"/>
    </location>
</feature>
<dbReference type="GO" id="GO:0016192">
    <property type="term" value="P:vesicle-mediated transport"/>
    <property type="evidence" value="ECO:0007669"/>
    <property type="project" value="InterPro"/>
</dbReference>
<evidence type="ECO:0000313" key="5">
    <source>
        <dbReference type="Proteomes" id="UP000028524"/>
    </source>
</evidence>
<accession>A0A084QSP9</accession>
<feature type="compositionally biased region" description="Polar residues" evidence="2">
    <location>
        <begin position="364"/>
        <end position="380"/>
    </location>
</feature>
<feature type="domain" description="CCZ1/INTU/HSP4 first Longin" evidence="3">
    <location>
        <begin position="16"/>
        <end position="120"/>
    </location>
</feature>
<dbReference type="EMBL" id="KL660284">
    <property type="protein sequence ID" value="KFA66984.1"/>
    <property type="molecule type" value="Genomic_DNA"/>
</dbReference>
<dbReference type="Pfam" id="PF19031">
    <property type="entry name" value="Intu_longin_1"/>
    <property type="match status" value="1"/>
</dbReference>
<dbReference type="InterPro" id="IPR013176">
    <property type="entry name" value="Ccz1"/>
</dbReference>
<proteinExistence type="inferred from homology"/>
<dbReference type="STRING" id="1283841.A0A084QSP9"/>
<dbReference type="AlphaFoldDB" id="A0A084QSP9"/>
<feature type="compositionally biased region" description="Low complexity" evidence="2">
    <location>
        <begin position="415"/>
        <end position="425"/>
    </location>
</feature>
<evidence type="ECO:0000259" key="3">
    <source>
        <dbReference type="Pfam" id="PF19031"/>
    </source>
</evidence>
<reference evidence="4 5" key="1">
    <citation type="journal article" date="2014" name="BMC Genomics">
        <title>Comparative genome sequencing reveals chemotype-specific gene clusters in the toxigenic black mold Stachybotrys.</title>
        <authorList>
            <person name="Semeiks J."/>
            <person name="Borek D."/>
            <person name="Otwinowski Z."/>
            <person name="Grishin N.V."/>
        </authorList>
    </citation>
    <scope>NUCLEOTIDE SEQUENCE [LARGE SCALE GENOMIC DNA]</scope>
    <source>
        <strain evidence="4 5">IBT 40285</strain>
    </source>
</reference>
<comment type="similarity">
    <text evidence="1">Belongs to the CCZ1 family.</text>
</comment>
<feature type="region of interest" description="Disordered" evidence="2">
    <location>
        <begin position="264"/>
        <end position="285"/>
    </location>
</feature>
<dbReference type="OrthoDB" id="240546at2759"/>
<evidence type="ECO:0000256" key="2">
    <source>
        <dbReference type="SAM" id="MobiDB-lite"/>
    </source>
</evidence>
<name>A0A084QSP9_STAC4</name>
<organism evidence="4 5">
    <name type="scientific">Stachybotrys chlorohalonatus (strain IBT 40285)</name>
    <dbReference type="NCBI Taxonomy" id="1283841"/>
    <lineage>
        <taxon>Eukaryota</taxon>
        <taxon>Fungi</taxon>
        <taxon>Dikarya</taxon>
        <taxon>Ascomycota</taxon>
        <taxon>Pezizomycotina</taxon>
        <taxon>Sordariomycetes</taxon>
        <taxon>Hypocreomycetidae</taxon>
        <taxon>Hypocreales</taxon>
        <taxon>Stachybotryaceae</taxon>
        <taxon>Stachybotrys</taxon>
    </lineage>
</organism>
<dbReference type="GO" id="GO:0035658">
    <property type="term" value="C:Mon1-Ccz1 complex"/>
    <property type="evidence" value="ECO:0007669"/>
    <property type="project" value="InterPro"/>
</dbReference>
<gene>
    <name evidence="4" type="ORF">S40285_06261</name>
</gene>
<keyword evidence="5" id="KW-1185">Reference proteome</keyword>
<feature type="region of interest" description="Disordered" evidence="2">
    <location>
        <begin position="414"/>
        <end position="437"/>
    </location>
</feature>
<feature type="region of interest" description="Disordered" evidence="2">
    <location>
        <begin position="328"/>
        <end position="392"/>
    </location>
</feature>
<evidence type="ECO:0000256" key="1">
    <source>
        <dbReference type="ARBA" id="ARBA00005352"/>
    </source>
</evidence>
<protein>
    <recommendedName>
        <fullName evidence="3">CCZ1/INTU/HSP4 first Longin domain-containing protein</fullName>
    </recommendedName>
</protein>
<dbReference type="HOGENOM" id="CLU_009628_0_0_1"/>
<dbReference type="InParanoid" id="A0A084QSP9"/>
<dbReference type="InterPro" id="IPR043987">
    <property type="entry name" value="CCZ1/INTU/HSP4_longin_1"/>
</dbReference>
<dbReference type="OMA" id="IYDLVWD"/>
<dbReference type="PANTHER" id="PTHR13056:SF0">
    <property type="entry name" value="VACUOLAR FUSION PROTEIN CCZ1 HOMOLOG-RELATED"/>
    <property type="match status" value="1"/>
</dbReference>